<sequence length="147" mass="17004">MDCFLVVIKGSPMYHVRNPLLQQWVRIPLPPHLSSFDVVRLQENQYFNDNGLVTKMENGIAVGYKVVWILAPHVSAKLTFMIYSSETRAWKTENMRCVCSMIWSRLEYSISLNGILHWLTSSDNTMTQIMLYPMISIIMLEVMMGVV</sequence>
<dbReference type="AlphaFoldDB" id="A0A565BDL2"/>
<dbReference type="InterPro" id="IPR055290">
    <property type="entry name" value="At3g26010-like"/>
</dbReference>
<dbReference type="Pfam" id="PF24750">
    <property type="entry name" value="b-prop_At3g26010-like"/>
    <property type="match status" value="1"/>
</dbReference>
<comment type="caution">
    <text evidence="2">The sequence shown here is derived from an EMBL/GenBank/DDBJ whole genome shotgun (WGS) entry which is preliminary data.</text>
</comment>
<dbReference type="EMBL" id="CABITT030000003">
    <property type="protein sequence ID" value="VVA99401.1"/>
    <property type="molecule type" value="Genomic_DNA"/>
</dbReference>
<protein>
    <recommendedName>
        <fullName evidence="1">F-box protein At3g26010-like beta-propeller domain-containing protein</fullName>
    </recommendedName>
</protein>
<keyword evidence="3" id="KW-1185">Reference proteome</keyword>
<dbReference type="PANTHER" id="PTHR35546:SF70">
    <property type="entry name" value="F-BOX PROTEIN INTERACTION DOMAIN PROTEIN"/>
    <property type="match status" value="1"/>
</dbReference>
<reference evidence="2" key="1">
    <citation type="submission" date="2019-07" db="EMBL/GenBank/DDBJ databases">
        <authorList>
            <person name="Dittberner H."/>
        </authorList>
    </citation>
    <scope>NUCLEOTIDE SEQUENCE [LARGE SCALE GENOMIC DNA]</scope>
</reference>
<feature type="domain" description="F-box protein At3g26010-like beta-propeller" evidence="1">
    <location>
        <begin position="6"/>
        <end position="129"/>
    </location>
</feature>
<proteinExistence type="predicted"/>
<gene>
    <name evidence="2" type="ORF">ANE_LOCUS9846</name>
</gene>
<evidence type="ECO:0000313" key="2">
    <source>
        <dbReference type="EMBL" id="VVA99401.1"/>
    </source>
</evidence>
<dbReference type="Proteomes" id="UP000489600">
    <property type="component" value="Unassembled WGS sequence"/>
</dbReference>
<accession>A0A565BDL2</accession>
<name>A0A565BDL2_9BRAS</name>
<dbReference type="PANTHER" id="PTHR35546">
    <property type="entry name" value="F-BOX PROTEIN INTERACTION DOMAIN PROTEIN-RELATED"/>
    <property type="match status" value="1"/>
</dbReference>
<evidence type="ECO:0000313" key="3">
    <source>
        <dbReference type="Proteomes" id="UP000489600"/>
    </source>
</evidence>
<organism evidence="2 3">
    <name type="scientific">Arabis nemorensis</name>
    <dbReference type="NCBI Taxonomy" id="586526"/>
    <lineage>
        <taxon>Eukaryota</taxon>
        <taxon>Viridiplantae</taxon>
        <taxon>Streptophyta</taxon>
        <taxon>Embryophyta</taxon>
        <taxon>Tracheophyta</taxon>
        <taxon>Spermatophyta</taxon>
        <taxon>Magnoliopsida</taxon>
        <taxon>eudicotyledons</taxon>
        <taxon>Gunneridae</taxon>
        <taxon>Pentapetalae</taxon>
        <taxon>rosids</taxon>
        <taxon>malvids</taxon>
        <taxon>Brassicales</taxon>
        <taxon>Brassicaceae</taxon>
        <taxon>Arabideae</taxon>
        <taxon>Arabis</taxon>
    </lineage>
</organism>
<dbReference type="InterPro" id="IPR056592">
    <property type="entry name" value="Beta-prop_At3g26010-like"/>
</dbReference>
<evidence type="ECO:0000259" key="1">
    <source>
        <dbReference type="Pfam" id="PF24750"/>
    </source>
</evidence>
<dbReference type="OrthoDB" id="674184at2759"/>